<evidence type="ECO:0000313" key="1">
    <source>
        <dbReference type="EMBL" id="CAD7652372.1"/>
    </source>
</evidence>
<gene>
    <name evidence="1" type="ORF">ONB1V03_LOCUS9035</name>
</gene>
<name>A0A7R9M4Q6_9ACAR</name>
<dbReference type="AlphaFoldDB" id="A0A7R9M4Q6"/>
<organism evidence="1">
    <name type="scientific">Oppiella nova</name>
    <dbReference type="NCBI Taxonomy" id="334625"/>
    <lineage>
        <taxon>Eukaryota</taxon>
        <taxon>Metazoa</taxon>
        <taxon>Ecdysozoa</taxon>
        <taxon>Arthropoda</taxon>
        <taxon>Chelicerata</taxon>
        <taxon>Arachnida</taxon>
        <taxon>Acari</taxon>
        <taxon>Acariformes</taxon>
        <taxon>Sarcoptiformes</taxon>
        <taxon>Oribatida</taxon>
        <taxon>Brachypylina</taxon>
        <taxon>Oppioidea</taxon>
        <taxon>Oppiidae</taxon>
        <taxon>Oppiella</taxon>
    </lineage>
</organism>
<evidence type="ECO:0000313" key="2">
    <source>
        <dbReference type="Proteomes" id="UP000728032"/>
    </source>
</evidence>
<proteinExistence type="predicted"/>
<dbReference type="EMBL" id="CAJPVJ010005462">
    <property type="protein sequence ID" value="CAG2169559.1"/>
    <property type="molecule type" value="Genomic_DNA"/>
</dbReference>
<dbReference type="Proteomes" id="UP000728032">
    <property type="component" value="Unassembled WGS sequence"/>
</dbReference>
<keyword evidence="2" id="KW-1185">Reference proteome</keyword>
<reference evidence="1" key="1">
    <citation type="submission" date="2020-11" db="EMBL/GenBank/DDBJ databases">
        <authorList>
            <person name="Tran Van P."/>
        </authorList>
    </citation>
    <scope>NUCLEOTIDE SEQUENCE</scope>
</reference>
<protein>
    <submittedName>
        <fullName evidence="1">Uncharacterized protein</fullName>
    </submittedName>
</protein>
<accession>A0A7R9M4Q6</accession>
<sequence length="152" mass="17369">MVEFRARHQSPVLCVCVYTLDVMSRRLSGASLLYREMSEKYSLFDIFGSRICSDGMPGEVSVRVGVGTNWRHRFIHELPQSSVTPNNSPNVSITSDPGKLLKTSAWFTDTWIIIGDFYTWFINVGTTELCENMTQYLFNKKYGLLCKTLVYS</sequence>
<dbReference type="EMBL" id="OC920287">
    <property type="protein sequence ID" value="CAD7652372.1"/>
    <property type="molecule type" value="Genomic_DNA"/>
</dbReference>